<dbReference type="Pfam" id="PF12311">
    <property type="entry name" value="DUF3632"/>
    <property type="match status" value="1"/>
</dbReference>
<dbReference type="PANTHER" id="PTHR38797:SF4">
    <property type="entry name" value="NUCLEAR PORE COMPLEX PROTEIN NUP85"/>
    <property type="match status" value="1"/>
</dbReference>
<keyword evidence="2" id="KW-1185">Reference proteome</keyword>
<accession>A0A1V6S5J9</accession>
<dbReference type="PANTHER" id="PTHR38797">
    <property type="entry name" value="NUCLEAR PORE COMPLEX PROTEIN NUP85-RELATED"/>
    <property type="match status" value="1"/>
</dbReference>
<dbReference type="AlphaFoldDB" id="A0A1V6S5J9"/>
<reference evidence="2" key="1">
    <citation type="journal article" date="2017" name="Nat. Microbiol.">
        <title>Global analysis of biosynthetic gene clusters reveals vast potential of secondary metabolite production in Penicillium species.</title>
        <authorList>
            <person name="Nielsen J.C."/>
            <person name="Grijseels S."/>
            <person name="Prigent S."/>
            <person name="Ji B."/>
            <person name="Dainat J."/>
            <person name="Nielsen K.F."/>
            <person name="Frisvad J.C."/>
            <person name="Workman M."/>
            <person name="Nielsen J."/>
        </authorList>
    </citation>
    <scope>NUCLEOTIDE SEQUENCE [LARGE SCALE GENOMIC DNA]</scope>
    <source>
        <strain evidence="2">IBT 14082</strain>
    </source>
</reference>
<evidence type="ECO:0000313" key="2">
    <source>
        <dbReference type="Proteomes" id="UP000191342"/>
    </source>
</evidence>
<organism evidence="1 2">
    <name type="scientific">Penicillium flavigenum</name>
    <dbReference type="NCBI Taxonomy" id="254877"/>
    <lineage>
        <taxon>Eukaryota</taxon>
        <taxon>Fungi</taxon>
        <taxon>Dikarya</taxon>
        <taxon>Ascomycota</taxon>
        <taxon>Pezizomycotina</taxon>
        <taxon>Eurotiomycetes</taxon>
        <taxon>Eurotiomycetidae</taxon>
        <taxon>Eurotiales</taxon>
        <taxon>Aspergillaceae</taxon>
        <taxon>Penicillium</taxon>
    </lineage>
</organism>
<dbReference type="InterPro" id="IPR053204">
    <property type="entry name" value="Oxopyrrolidines_Biosynth-assoc"/>
</dbReference>
<dbReference type="STRING" id="254877.A0A1V6S5J9"/>
<dbReference type="Proteomes" id="UP000191342">
    <property type="component" value="Unassembled WGS sequence"/>
</dbReference>
<evidence type="ECO:0000313" key="1">
    <source>
        <dbReference type="EMBL" id="OQE09010.1"/>
    </source>
</evidence>
<proteinExistence type="predicted"/>
<gene>
    <name evidence="1" type="ORF">PENFLA_c118G10982</name>
</gene>
<comment type="caution">
    <text evidence="1">The sequence shown here is derived from an EMBL/GenBank/DDBJ whole genome shotgun (WGS) entry which is preliminary data.</text>
</comment>
<protein>
    <submittedName>
        <fullName evidence="1">Uncharacterized protein</fullName>
    </submittedName>
</protein>
<dbReference type="InterPro" id="IPR022085">
    <property type="entry name" value="OpdG"/>
</dbReference>
<sequence length="291" mass="33244">MSTSDYQSWLQTTEDPEYRTARPHAEVLRQLFSNKIDSTTAIKELSLLDFKNDDTPWALWELIYEAAADFPSSHSSLLALLVEAEKLNSQLSESESKDIPRKWLGCFGSMWRDKWDMISPHASSGWTVSASKSSTRWINMNTFSAKLLATTSFSQGIKLRALGLSLLKKCLEVDPTKYKEGRRQAQSALQRQSPWYKMDVSELLAANVCAAAQWIIHAAELMWKDDRPDSSEYIQQVLPGKTDLWDGSHGFTEGRWQLWKERFLFMAEYEDISPDAQQVARKAGQIMGEFL</sequence>
<dbReference type="OrthoDB" id="3350591at2759"/>
<dbReference type="EMBL" id="MLQL01000118">
    <property type="protein sequence ID" value="OQE09010.1"/>
    <property type="molecule type" value="Genomic_DNA"/>
</dbReference>
<name>A0A1V6S5J9_9EURO</name>